<dbReference type="InterPro" id="IPR013324">
    <property type="entry name" value="RNA_pol_sigma_r3/r4-like"/>
</dbReference>
<reference evidence="9 10" key="1">
    <citation type="submission" date="2020-08" db="EMBL/GenBank/DDBJ databases">
        <title>A Genomic Blueprint of the Chicken Gut Microbiome.</title>
        <authorList>
            <person name="Gilroy R."/>
            <person name="Ravi A."/>
            <person name="Getino M."/>
            <person name="Pursley I."/>
            <person name="Horton D.L."/>
            <person name="Alikhan N.-F."/>
            <person name="Baker D."/>
            <person name="Gharbi K."/>
            <person name="Hall N."/>
            <person name="Watson M."/>
            <person name="Adriaenssens E.M."/>
            <person name="Foster-Nyarko E."/>
            <person name="Jarju S."/>
            <person name="Secka A."/>
            <person name="Antonio M."/>
            <person name="Oren A."/>
            <person name="Chaudhuri R."/>
            <person name="La Ragione R.M."/>
            <person name="Hildebrand F."/>
            <person name="Pallen M.J."/>
        </authorList>
    </citation>
    <scope>NUCLEOTIDE SEQUENCE [LARGE SCALE GENOMIC DNA]</scope>
    <source>
        <strain evidence="9 10">Sa2BUA9</strain>
    </source>
</reference>
<feature type="domain" description="RNA polymerase sigma-70 region 2" evidence="7">
    <location>
        <begin position="13"/>
        <end position="78"/>
    </location>
</feature>
<sequence length="184" mass="22146">MKKQRKDDLETVYLAYAKPLYFYLLKLTGSDSIAEELVQETFYRATLSLDLYDGRQVKSWLYKVARNTYMDEWRKRKRWKWVPLYDYLSNSEEYVSPYGVPEEDLLNQEKSGEIQDISLLLPENYRTILYLREYEEFSYEEIAETLEITLDQVKVTIHRARQRFKQLADRLGKDFDRSGKDGME</sequence>
<evidence type="ECO:0000256" key="6">
    <source>
        <dbReference type="SAM" id="Coils"/>
    </source>
</evidence>
<keyword evidence="6" id="KW-0175">Coiled coil</keyword>
<dbReference type="Proteomes" id="UP000640786">
    <property type="component" value="Unassembled WGS sequence"/>
</dbReference>
<keyword evidence="10" id="KW-1185">Reference proteome</keyword>
<dbReference type="SUPFAM" id="SSF88946">
    <property type="entry name" value="Sigma2 domain of RNA polymerase sigma factors"/>
    <property type="match status" value="1"/>
</dbReference>
<dbReference type="InterPro" id="IPR039425">
    <property type="entry name" value="RNA_pol_sigma-70-like"/>
</dbReference>
<dbReference type="InterPro" id="IPR007627">
    <property type="entry name" value="RNA_pol_sigma70_r2"/>
</dbReference>
<dbReference type="Gene3D" id="1.10.10.10">
    <property type="entry name" value="Winged helix-like DNA-binding domain superfamily/Winged helix DNA-binding domain"/>
    <property type="match status" value="1"/>
</dbReference>
<gene>
    <name evidence="9" type="ORF">H9650_15630</name>
</gene>
<dbReference type="InterPro" id="IPR013325">
    <property type="entry name" value="RNA_pol_sigma_r2"/>
</dbReference>
<dbReference type="SUPFAM" id="SSF88659">
    <property type="entry name" value="Sigma3 and sigma4 domains of RNA polymerase sigma factors"/>
    <property type="match status" value="1"/>
</dbReference>
<dbReference type="InterPro" id="IPR014284">
    <property type="entry name" value="RNA_pol_sigma-70_dom"/>
</dbReference>
<dbReference type="NCBIfam" id="TIGR02950">
    <property type="entry name" value="SigM_subfam"/>
    <property type="match status" value="1"/>
</dbReference>
<name>A0ABR8RCL2_9BACI</name>
<comment type="similarity">
    <text evidence="1">Belongs to the sigma-70 factor family. ECF subfamily.</text>
</comment>
<dbReference type="Pfam" id="PF04542">
    <property type="entry name" value="Sigma70_r2"/>
    <property type="match status" value="1"/>
</dbReference>
<dbReference type="InterPro" id="IPR014296">
    <property type="entry name" value="RNA_pol_sigma-M_bacilli"/>
</dbReference>
<evidence type="ECO:0000259" key="8">
    <source>
        <dbReference type="Pfam" id="PF08281"/>
    </source>
</evidence>
<evidence type="ECO:0000256" key="2">
    <source>
        <dbReference type="ARBA" id="ARBA00023015"/>
    </source>
</evidence>
<accession>A0ABR8RCL2</accession>
<dbReference type="InterPro" id="IPR013249">
    <property type="entry name" value="RNA_pol_sigma70_r4_t2"/>
</dbReference>
<dbReference type="Gene3D" id="1.10.1740.10">
    <property type="match status" value="1"/>
</dbReference>
<keyword evidence="4" id="KW-0238">DNA-binding</keyword>
<proteinExistence type="inferred from homology"/>
<dbReference type="InterPro" id="IPR036388">
    <property type="entry name" value="WH-like_DNA-bd_sf"/>
</dbReference>
<evidence type="ECO:0000256" key="1">
    <source>
        <dbReference type="ARBA" id="ARBA00010641"/>
    </source>
</evidence>
<protein>
    <submittedName>
        <fullName evidence="9">Sigma-70 family RNA polymerase sigma factor</fullName>
    </submittedName>
</protein>
<dbReference type="EMBL" id="JACSQO010000009">
    <property type="protein sequence ID" value="MBD7945541.1"/>
    <property type="molecule type" value="Genomic_DNA"/>
</dbReference>
<evidence type="ECO:0000256" key="4">
    <source>
        <dbReference type="ARBA" id="ARBA00023125"/>
    </source>
</evidence>
<dbReference type="PANTHER" id="PTHR43133:SF52">
    <property type="entry name" value="ECF RNA POLYMERASE SIGMA FACTOR SIGL"/>
    <property type="match status" value="1"/>
</dbReference>
<keyword evidence="2" id="KW-0805">Transcription regulation</keyword>
<feature type="coiled-coil region" evidence="6">
    <location>
        <begin position="143"/>
        <end position="170"/>
    </location>
</feature>
<dbReference type="Pfam" id="PF08281">
    <property type="entry name" value="Sigma70_r4_2"/>
    <property type="match status" value="1"/>
</dbReference>
<evidence type="ECO:0000259" key="7">
    <source>
        <dbReference type="Pfam" id="PF04542"/>
    </source>
</evidence>
<evidence type="ECO:0000256" key="5">
    <source>
        <dbReference type="ARBA" id="ARBA00023163"/>
    </source>
</evidence>
<dbReference type="PANTHER" id="PTHR43133">
    <property type="entry name" value="RNA POLYMERASE ECF-TYPE SIGMA FACTO"/>
    <property type="match status" value="1"/>
</dbReference>
<feature type="domain" description="RNA polymerase sigma factor 70 region 4 type 2" evidence="8">
    <location>
        <begin position="113"/>
        <end position="163"/>
    </location>
</feature>
<evidence type="ECO:0000313" key="9">
    <source>
        <dbReference type="EMBL" id="MBD7945541.1"/>
    </source>
</evidence>
<dbReference type="RefSeq" id="WP_154310050.1">
    <property type="nucleotide sequence ID" value="NZ_JACSQO010000009.1"/>
</dbReference>
<keyword evidence="3" id="KW-0731">Sigma factor</keyword>
<evidence type="ECO:0000313" key="10">
    <source>
        <dbReference type="Proteomes" id="UP000640786"/>
    </source>
</evidence>
<dbReference type="NCBIfam" id="TIGR02937">
    <property type="entry name" value="sigma70-ECF"/>
    <property type="match status" value="1"/>
</dbReference>
<dbReference type="CDD" id="cd06171">
    <property type="entry name" value="Sigma70_r4"/>
    <property type="match status" value="1"/>
</dbReference>
<keyword evidence="5" id="KW-0804">Transcription</keyword>
<evidence type="ECO:0000256" key="3">
    <source>
        <dbReference type="ARBA" id="ARBA00023082"/>
    </source>
</evidence>
<organism evidence="9 10">
    <name type="scientific">Psychrobacillus faecigallinarum</name>
    <dbReference type="NCBI Taxonomy" id="2762235"/>
    <lineage>
        <taxon>Bacteria</taxon>
        <taxon>Bacillati</taxon>
        <taxon>Bacillota</taxon>
        <taxon>Bacilli</taxon>
        <taxon>Bacillales</taxon>
        <taxon>Bacillaceae</taxon>
        <taxon>Psychrobacillus</taxon>
    </lineage>
</organism>
<comment type="caution">
    <text evidence="9">The sequence shown here is derived from an EMBL/GenBank/DDBJ whole genome shotgun (WGS) entry which is preliminary data.</text>
</comment>